<evidence type="ECO:0000313" key="3">
    <source>
        <dbReference type="EMBL" id="KAE8958347.1"/>
    </source>
</evidence>
<dbReference type="EMBL" id="QXFV01007642">
    <property type="protein sequence ID" value="KAE8958347.1"/>
    <property type="molecule type" value="Genomic_DNA"/>
</dbReference>
<dbReference type="GO" id="GO:0003677">
    <property type="term" value="F:DNA binding"/>
    <property type="evidence" value="ECO:0007669"/>
    <property type="project" value="InterPro"/>
</dbReference>
<sequence length="322" mass="35186">MNKWTVWASRQGVPAWFIGVPSAVQVQHISDFILHGFQFGFGSGGPIRSDSIMSVLQGVRHFFAASGFDFPLAHPHIRMLLKGISRLDTPRRRKAPVSLDMLEACFHSMAFADPFEQALWGVLCLAFFFLLRRSEIVAITSRTFKWFALRAQDIAVVDTTGRPTSSPTLAQSVCLRLTGSKTNQSGVATSRVLSRSGHLYLCPVFGALILLQARKSLPLNIPAAVYMSRQGIPACISTADVTEAIKRAAIKTGKDPRRFSSQSLRAGGATHMYRSGADALTIQIHGRWISDAFKTYTRLCKESVAALSAAMVSGSRGDSTLH</sequence>
<name>A0A6A3GP19_9STRA</name>
<dbReference type="GO" id="GO:0015074">
    <property type="term" value="P:DNA integration"/>
    <property type="evidence" value="ECO:0007669"/>
    <property type="project" value="InterPro"/>
</dbReference>
<protein>
    <recommendedName>
        <fullName evidence="2">Tyr recombinase domain-containing protein</fullName>
    </recommendedName>
</protein>
<gene>
    <name evidence="3" type="ORF">PR001_g31081</name>
</gene>
<comment type="caution">
    <text evidence="3">The sequence shown here is derived from an EMBL/GenBank/DDBJ whole genome shotgun (WGS) entry which is preliminary data.</text>
</comment>
<feature type="domain" description="Tyr recombinase" evidence="2">
    <location>
        <begin position="92"/>
        <end position="309"/>
    </location>
</feature>
<dbReference type="InterPro" id="IPR002104">
    <property type="entry name" value="Integrase_catalytic"/>
</dbReference>
<reference evidence="3 4" key="1">
    <citation type="submission" date="2018-09" db="EMBL/GenBank/DDBJ databases">
        <title>Genomic investigation of the strawberry pathogen Phytophthora fragariae indicates pathogenicity is determined by transcriptional variation in three key races.</title>
        <authorList>
            <person name="Adams T.M."/>
            <person name="Armitage A.D."/>
            <person name="Sobczyk M.K."/>
            <person name="Bates H.J."/>
            <person name="Dunwell J.M."/>
            <person name="Nellist C.F."/>
            <person name="Harrison R.J."/>
        </authorList>
    </citation>
    <scope>NUCLEOTIDE SEQUENCE [LARGE SCALE GENOMIC DNA]</scope>
    <source>
        <strain evidence="3 4">SCRP249</strain>
    </source>
</reference>
<keyword evidence="1" id="KW-0233">DNA recombination</keyword>
<evidence type="ECO:0000259" key="2">
    <source>
        <dbReference type="PROSITE" id="PS51898"/>
    </source>
</evidence>
<dbReference type="PANTHER" id="PTHR34605">
    <property type="entry name" value="PHAGE_INTEGRASE DOMAIN-CONTAINING PROTEIN"/>
    <property type="match status" value="1"/>
</dbReference>
<dbReference type="GO" id="GO:0006310">
    <property type="term" value="P:DNA recombination"/>
    <property type="evidence" value="ECO:0007669"/>
    <property type="project" value="UniProtKB-KW"/>
</dbReference>
<dbReference type="AlphaFoldDB" id="A0A6A3GP19"/>
<evidence type="ECO:0000256" key="1">
    <source>
        <dbReference type="ARBA" id="ARBA00023172"/>
    </source>
</evidence>
<dbReference type="PROSITE" id="PS51898">
    <property type="entry name" value="TYR_RECOMBINASE"/>
    <property type="match status" value="1"/>
</dbReference>
<dbReference type="Gene3D" id="1.10.443.10">
    <property type="entry name" value="Intergrase catalytic core"/>
    <property type="match status" value="1"/>
</dbReference>
<dbReference type="InterPro" id="IPR013762">
    <property type="entry name" value="Integrase-like_cat_sf"/>
</dbReference>
<accession>A0A6A3GP19</accession>
<proteinExistence type="predicted"/>
<dbReference type="InterPro" id="IPR011010">
    <property type="entry name" value="DNA_brk_join_enz"/>
</dbReference>
<organism evidence="3 4">
    <name type="scientific">Phytophthora rubi</name>
    <dbReference type="NCBI Taxonomy" id="129364"/>
    <lineage>
        <taxon>Eukaryota</taxon>
        <taxon>Sar</taxon>
        <taxon>Stramenopiles</taxon>
        <taxon>Oomycota</taxon>
        <taxon>Peronosporomycetes</taxon>
        <taxon>Peronosporales</taxon>
        <taxon>Peronosporaceae</taxon>
        <taxon>Phytophthora</taxon>
    </lineage>
</organism>
<dbReference type="PANTHER" id="PTHR34605:SF3">
    <property type="entry name" value="P CELL-TYPE AGGLUTINATION PROTEIN MAP4-LIKE-RELATED"/>
    <property type="match status" value="1"/>
</dbReference>
<dbReference type="SUPFAM" id="SSF56349">
    <property type="entry name" value="DNA breaking-rejoining enzymes"/>
    <property type="match status" value="1"/>
</dbReference>
<dbReference type="Proteomes" id="UP000429607">
    <property type="component" value="Unassembled WGS sequence"/>
</dbReference>
<dbReference type="InterPro" id="IPR052925">
    <property type="entry name" value="Phage_Integrase-like_Recomb"/>
</dbReference>
<evidence type="ECO:0000313" key="4">
    <source>
        <dbReference type="Proteomes" id="UP000429607"/>
    </source>
</evidence>